<name>G7DSP2_MIXOS</name>
<evidence type="ECO:0000313" key="12">
    <source>
        <dbReference type="EMBL" id="GAA93602.1"/>
    </source>
</evidence>
<dbReference type="PANTHER" id="PTHR12978:SF0">
    <property type="entry name" value="M7GPPPX DIPHOSPHATASE"/>
    <property type="match status" value="1"/>
</dbReference>
<dbReference type="EMBL" id="BABT02000007">
    <property type="protein sequence ID" value="GAA93602.1"/>
    <property type="molecule type" value="Genomic_DNA"/>
</dbReference>
<evidence type="ECO:0000256" key="11">
    <source>
        <dbReference type="PIRSR" id="PIRSR028973-2"/>
    </source>
</evidence>
<reference evidence="12 13" key="2">
    <citation type="journal article" date="2012" name="Open Biol.">
        <title>Characteristics of nucleosomes and linker DNA regions on the genome of the basidiomycete Mixia osmundae revealed by mono- and dinucleosome mapping.</title>
        <authorList>
            <person name="Nishida H."/>
            <person name="Kondo S."/>
            <person name="Matsumoto T."/>
            <person name="Suzuki Y."/>
            <person name="Yoshikawa H."/>
            <person name="Taylor T.D."/>
            <person name="Sugiyama J."/>
        </authorList>
    </citation>
    <scope>NUCLEOTIDE SEQUENCE [LARGE SCALE GENOMIC DNA]</scope>
    <source>
        <strain evidence="13">CBS 9802 / IAM 14324 / JCM 22182 / KY 12970</strain>
    </source>
</reference>
<keyword evidence="6" id="KW-0539">Nucleus</keyword>
<dbReference type="GO" id="GO:0005634">
    <property type="term" value="C:nucleus"/>
    <property type="evidence" value="ECO:0007669"/>
    <property type="project" value="UniProtKB-SubCell"/>
</dbReference>
<dbReference type="Gene3D" id="3.30.428.10">
    <property type="entry name" value="HIT-like"/>
    <property type="match status" value="1"/>
</dbReference>
<dbReference type="GO" id="GO:0000290">
    <property type="term" value="P:deadenylation-dependent decapping of nuclear-transcribed mRNA"/>
    <property type="evidence" value="ECO:0007669"/>
    <property type="project" value="InterPro"/>
</dbReference>
<dbReference type="InterPro" id="IPR036265">
    <property type="entry name" value="HIT-like_sf"/>
</dbReference>
<feature type="binding site" evidence="11">
    <location>
        <position position="149"/>
    </location>
    <ligand>
        <name>substrate</name>
    </ligand>
</feature>
<dbReference type="InParanoid" id="G7DSP2"/>
<evidence type="ECO:0000256" key="4">
    <source>
        <dbReference type="ARBA" id="ARBA00015636"/>
    </source>
</evidence>
<comment type="caution">
    <text evidence="12">The sequence shown here is derived from an EMBL/GenBank/DDBJ whole genome shotgun (WGS) entry which is preliminary data.</text>
</comment>
<reference evidence="12 13" key="1">
    <citation type="journal article" date="2011" name="J. Gen. Appl. Microbiol.">
        <title>Draft genome sequencing of the enigmatic basidiomycete Mixia osmundae.</title>
        <authorList>
            <person name="Nishida H."/>
            <person name="Nagatsuka Y."/>
            <person name="Sugiyama J."/>
        </authorList>
    </citation>
    <scope>NUCLEOTIDE SEQUENCE [LARGE SCALE GENOMIC DNA]</scope>
    <source>
        <strain evidence="13">CBS 9802 / IAM 14324 / JCM 22182 / KY 12970</strain>
    </source>
</reference>
<keyword evidence="13" id="KW-1185">Reference proteome</keyword>
<keyword evidence="5" id="KW-0378">Hydrolase</keyword>
<evidence type="ECO:0000256" key="8">
    <source>
        <dbReference type="ARBA" id="ARBA00030609"/>
    </source>
</evidence>
<dbReference type="PANTHER" id="PTHR12978">
    <property type="entry name" value="HISTIDINE TRIAD HIT PROTEIN MEMBER"/>
    <property type="match status" value="1"/>
</dbReference>
<protein>
    <recommendedName>
        <fullName evidence="4">m7GpppX diphosphatase</fullName>
        <ecNumber evidence="3">3.6.1.59</ecNumber>
    </recommendedName>
    <alternativeName>
        <fullName evidence="8">Decapping scavenger enzyme</fullName>
    </alternativeName>
    <alternativeName>
        <fullName evidence="7">Scavenger mRNA-decapping enzyme DcpS</fullName>
    </alternativeName>
</protein>
<dbReference type="Pfam" id="PF11969">
    <property type="entry name" value="DcpS_C"/>
    <property type="match status" value="1"/>
</dbReference>
<evidence type="ECO:0000256" key="6">
    <source>
        <dbReference type="ARBA" id="ARBA00023242"/>
    </source>
</evidence>
<evidence type="ECO:0000256" key="10">
    <source>
        <dbReference type="PIRSR" id="PIRSR028973-1"/>
    </source>
</evidence>
<dbReference type="InterPro" id="IPR011145">
    <property type="entry name" value="Scavenger_mRNA_decap_enz_N"/>
</dbReference>
<dbReference type="Pfam" id="PF05652">
    <property type="entry name" value="DcpS"/>
    <property type="match status" value="1"/>
</dbReference>
<dbReference type="eggNOG" id="KOG3969">
    <property type="taxonomic scope" value="Eukaryota"/>
</dbReference>
<gene>
    <name evidence="12" type="primary">Mo00246</name>
    <name evidence="12" type="ORF">E5Q_00246</name>
</gene>
<evidence type="ECO:0000256" key="5">
    <source>
        <dbReference type="ARBA" id="ARBA00022801"/>
    </source>
</evidence>
<dbReference type="FunCoup" id="G7DSP2">
    <property type="interactions" value="430"/>
</dbReference>
<dbReference type="InterPro" id="IPR008594">
    <property type="entry name" value="DcpS/DCS2"/>
</dbReference>
<dbReference type="OrthoDB" id="10264956at2759"/>
<feature type="binding site" evidence="11">
    <location>
        <position position="139"/>
    </location>
    <ligand>
        <name>substrate</name>
    </ligand>
</feature>
<evidence type="ECO:0000256" key="7">
    <source>
        <dbReference type="ARBA" id="ARBA00029885"/>
    </source>
</evidence>
<comment type="catalytic activity">
    <reaction evidence="9">
        <text>a 5'-end (N(7)-methyl 5'-triphosphoguanosine)-ribonucleoside in mRNA + H2O = N(7)-methyl-GMP + a 5'-end diphospho-ribonucleoside in mRNA + 2 H(+)</text>
        <dbReference type="Rhea" id="RHEA:65388"/>
        <dbReference type="Rhea" id="RHEA-COMP:17165"/>
        <dbReference type="Rhea" id="RHEA-COMP:17167"/>
        <dbReference type="ChEBI" id="CHEBI:15377"/>
        <dbReference type="ChEBI" id="CHEBI:15378"/>
        <dbReference type="ChEBI" id="CHEBI:58285"/>
        <dbReference type="ChEBI" id="CHEBI:156461"/>
        <dbReference type="ChEBI" id="CHEBI:167616"/>
        <dbReference type="EC" id="3.6.1.59"/>
    </reaction>
</comment>
<dbReference type="EC" id="3.6.1.59" evidence="3"/>
<comment type="similarity">
    <text evidence="2">Belongs to the HIT family.</text>
</comment>
<feature type="binding site" evidence="11">
    <location>
        <begin position="232"/>
        <end position="243"/>
    </location>
    <ligand>
        <name>substrate</name>
    </ligand>
</feature>
<dbReference type="PIRSF" id="PIRSF028973">
    <property type="entry name" value="Scavenger_mRNA_decap_enz"/>
    <property type="match status" value="1"/>
</dbReference>
<dbReference type="GO" id="GO:0000340">
    <property type="term" value="F:RNA 7-methylguanosine cap binding"/>
    <property type="evidence" value="ECO:0007669"/>
    <property type="project" value="TreeGrafter"/>
</dbReference>
<sequence length="303" mass="35125">MSSLLAGFTFERLLREDPRTRFIALLGAFKEGANTEPVPAILLAEKTHFVEDRLPKLSNSFSELKSLGDNDIYRWLLGWNDEQQDRPADVKLTLISPATETHIRKYSPQKLKVIVETPEMYRQVVLPYIQSFPPERIQWVYNILDHITESDTIVYEDASDEQGFVIVPDLKWDKTTISSLYLQCITRNRSLRSLRDLRPAHLPMLTQILSHGQRIAREKYGVPHGEIRMFVHYQPSYYHFHVHIVHLSSQVAQGGTAQLHLLEDVIDNLRLHGDKEYYQNRTLTYLLGEQHGLFADLYARNAS</sequence>
<organism evidence="12 13">
    <name type="scientific">Mixia osmundae (strain CBS 9802 / IAM 14324 / JCM 22182 / KY 12970)</name>
    <dbReference type="NCBI Taxonomy" id="764103"/>
    <lineage>
        <taxon>Eukaryota</taxon>
        <taxon>Fungi</taxon>
        <taxon>Dikarya</taxon>
        <taxon>Basidiomycota</taxon>
        <taxon>Pucciniomycotina</taxon>
        <taxon>Mixiomycetes</taxon>
        <taxon>Mixiales</taxon>
        <taxon>Mixiaceae</taxon>
        <taxon>Mixia</taxon>
    </lineage>
</organism>
<comment type="subcellular location">
    <subcellularLocation>
        <location evidence="1">Nucleus</location>
    </subcellularLocation>
</comment>
<evidence type="ECO:0000313" key="13">
    <source>
        <dbReference type="Proteomes" id="UP000009131"/>
    </source>
</evidence>
<dbReference type="SUPFAM" id="SSF102860">
    <property type="entry name" value="mRNA decapping enzyme DcpS N-terminal domain"/>
    <property type="match status" value="1"/>
</dbReference>
<dbReference type="FunFam" id="3.30.428.10:FF:000006">
    <property type="entry name" value="m7GpppX diphosphatase"/>
    <property type="match status" value="1"/>
</dbReference>
<feature type="binding site" evidence="11">
    <location>
        <position position="169"/>
    </location>
    <ligand>
        <name>substrate</name>
    </ligand>
</feature>
<feature type="binding site" evidence="11">
    <location>
        <position position="171"/>
    </location>
    <ligand>
        <name>substrate</name>
    </ligand>
</feature>
<feature type="active site" description="Nucleophile" evidence="10">
    <location>
        <position position="241"/>
    </location>
</feature>
<dbReference type="AlphaFoldDB" id="G7DSP2"/>
<dbReference type="HOGENOM" id="CLU_041045_1_0_1"/>
<dbReference type="SUPFAM" id="SSF54197">
    <property type="entry name" value="HIT-like"/>
    <property type="match status" value="1"/>
</dbReference>
<dbReference type="Proteomes" id="UP000009131">
    <property type="component" value="Unassembled WGS sequence"/>
</dbReference>
<evidence type="ECO:0000256" key="2">
    <source>
        <dbReference type="ARBA" id="ARBA00010208"/>
    </source>
</evidence>
<accession>G7DSP2</accession>
<dbReference type="STRING" id="764103.G7DSP2"/>
<evidence type="ECO:0000256" key="1">
    <source>
        <dbReference type="ARBA" id="ARBA00004123"/>
    </source>
</evidence>
<dbReference type="GO" id="GO:0000932">
    <property type="term" value="C:P-body"/>
    <property type="evidence" value="ECO:0007669"/>
    <property type="project" value="TreeGrafter"/>
</dbReference>
<evidence type="ECO:0000256" key="9">
    <source>
        <dbReference type="ARBA" id="ARBA00048222"/>
    </source>
</evidence>
<dbReference type="Gene3D" id="3.30.200.40">
    <property type="entry name" value="Scavenger mRNA decapping enzyme, N-terminal domain"/>
    <property type="match status" value="1"/>
</dbReference>
<proteinExistence type="inferred from homology"/>
<dbReference type="GO" id="GO:0140932">
    <property type="term" value="F:5'-(N(7)-methyl 5'-triphosphoguanosine)-[mRNA] diphosphatase activity"/>
    <property type="evidence" value="ECO:0007669"/>
    <property type="project" value="UniProtKB-EC"/>
</dbReference>
<evidence type="ECO:0000256" key="3">
    <source>
        <dbReference type="ARBA" id="ARBA00012520"/>
    </source>
</evidence>